<accession>A0AAW1RDL5</accession>
<protein>
    <recommendedName>
        <fullName evidence="2">Fungal lipase-type domain-containing protein</fullName>
    </recommendedName>
</protein>
<dbReference type="Pfam" id="PF01764">
    <property type="entry name" value="Lipase_3"/>
    <property type="match status" value="1"/>
</dbReference>
<feature type="compositionally biased region" description="Low complexity" evidence="1">
    <location>
        <begin position="1076"/>
        <end position="1087"/>
    </location>
</feature>
<reference evidence="3 4" key="1">
    <citation type="journal article" date="2024" name="Nat. Commun.">
        <title>Phylogenomics reveals the evolutionary origins of lichenization in chlorophyte algae.</title>
        <authorList>
            <person name="Puginier C."/>
            <person name="Libourel C."/>
            <person name="Otte J."/>
            <person name="Skaloud P."/>
            <person name="Haon M."/>
            <person name="Grisel S."/>
            <person name="Petersen M."/>
            <person name="Berrin J.G."/>
            <person name="Delaux P.M."/>
            <person name="Dal Grande F."/>
            <person name="Keller J."/>
        </authorList>
    </citation>
    <scope>NUCLEOTIDE SEQUENCE [LARGE SCALE GENOMIC DNA]</scope>
    <source>
        <strain evidence="3 4">SAG 2145</strain>
    </source>
</reference>
<evidence type="ECO:0000313" key="3">
    <source>
        <dbReference type="EMBL" id="KAK9831651.1"/>
    </source>
</evidence>
<dbReference type="PANTHER" id="PTHR45856">
    <property type="entry name" value="ALPHA/BETA-HYDROLASES SUPERFAMILY PROTEIN"/>
    <property type="match status" value="1"/>
</dbReference>
<name>A0AAW1RDL5_9CHLO</name>
<dbReference type="InterPro" id="IPR002921">
    <property type="entry name" value="Fungal_lipase-type"/>
</dbReference>
<dbReference type="CDD" id="cd00519">
    <property type="entry name" value="Lipase_3"/>
    <property type="match status" value="1"/>
</dbReference>
<feature type="compositionally biased region" description="Acidic residues" evidence="1">
    <location>
        <begin position="1091"/>
        <end position="1100"/>
    </location>
</feature>
<feature type="region of interest" description="Disordered" evidence="1">
    <location>
        <begin position="1067"/>
        <end position="1101"/>
    </location>
</feature>
<dbReference type="SUPFAM" id="SSF53474">
    <property type="entry name" value="alpha/beta-Hydrolases"/>
    <property type="match status" value="1"/>
</dbReference>
<evidence type="ECO:0000313" key="4">
    <source>
        <dbReference type="Proteomes" id="UP001438707"/>
    </source>
</evidence>
<sequence>MRPGEVSPGELLPQVAHCLASESGAPDSYIRAAQEQAWKTAGPTYGLMNYAVVCQELSKRTYDSKDLQPGKDWFTISLPAPPVDLKLQDAPDSFKANLISAQLSRSAQLASDYLQYGIWYVSDMGYVVAFKGTTMTDGLDWLANCNIRLEALDYQGSIVKIHGGFYKRAAAAWMNIQDQLMADTRHQSRLPAHQGSDTRVWLTGHSLGGAYATALYIDQMTRQPPEGLDLRGLITFGAPLVLSEEFSEALACNTMGKQAVLRMHHFVNELDIVPRVLGKNISSAWLQSLLAQACPVIAQILSRIELQRAHFSPCGIYYLFLHGQLQTVHSADQPELLRYALDTLLQHLAKSLREGSLPGFVRHHNLQEYEHKLQEAFRGAYDSLRSKGHLSFTATSSTPTSGVSGAPRARLYLDEFCDIVWPAAGNPMWKVVGAFAKKPLLDYLLHETSDKNRVQQHFSSCKSPMERFLRGGSTARGQPLFSTVATSAVSGTASKALIGLSAVNLIAGIVNLGMSCMILYKLCKFQRQLVGLEHKMLEGFAAIQTDLNKISQTVQTGFREVADRLTKLEQGQAAMFQYLINKDQNEMIRLWMLAVDDHAYLQRRVQAMVESPSAERAGHQQGIEAAALQLRKHANKVHKSVLMALSGGPVIPQTAEPGSVLADVLKSRQWLASLLCGSSMYLDLCEGIPELFSKGNTLQTYSYRNNTCGFIQDQVSQALGSVTLASLAAPEIRTWLAEQKLLLLSLRPQTGSDMLAAPDLIGSLSLSTSTAIRMSAAVVTEADLIWEDGLEQLSGIIQRLQGLSSPNNFSHCPVTKAYIQLDSLERIEWLAASYEQDIRGLQLNKAPELAVSDILIALGMSANMARQARSYVLAEDLQHLLAALLPGCCTLLLSYLSSVFSYAGLKLQPVDTNALQQTINSGEYLSRPDWLSVDLSTRQDCDALDRFSHLPFLYAQPRGQDAVSLYLSGPPWKVYHNPSLDVPGESKTSVWKEARHTRVLILVNLHHFKWLPSEDVEKWRKDCGIDDIPGTLSLVTVLPEMLSPQSWKGGMSKRSCNNAQGRTYQTLIPTPECSRSDQCSAASGSSSDGRESEEDEEEEEIHAQKVLEGFLEWCKKSHRCTQGQPEAMKDLLRQFAYLTTPLGKACIH</sequence>
<dbReference type="Proteomes" id="UP001438707">
    <property type="component" value="Unassembled WGS sequence"/>
</dbReference>
<comment type="caution">
    <text evidence="3">The sequence shown here is derived from an EMBL/GenBank/DDBJ whole genome shotgun (WGS) entry which is preliminary data.</text>
</comment>
<dbReference type="GO" id="GO:0006629">
    <property type="term" value="P:lipid metabolic process"/>
    <property type="evidence" value="ECO:0007669"/>
    <property type="project" value="InterPro"/>
</dbReference>
<dbReference type="Gene3D" id="3.40.50.1820">
    <property type="entry name" value="alpha/beta hydrolase"/>
    <property type="match status" value="1"/>
</dbReference>
<gene>
    <name evidence="3" type="ORF">WJX74_004326</name>
</gene>
<dbReference type="InterPro" id="IPR051218">
    <property type="entry name" value="Sec_MonoDiacylglyc_Lipase"/>
</dbReference>
<dbReference type="InterPro" id="IPR029058">
    <property type="entry name" value="AB_hydrolase_fold"/>
</dbReference>
<proteinExistence type="predicted"/>
<evidence type="ECO:0000259" key="2">
    <source>
        <dbReference type="Pfam" id="PF01764"/>
    </source>
</evidence>
<evidence type="ECO:0000256" key="1">
    <source>
        <dbReference type="SAM" id="MobiDB-lite"/>
    </source>
</evidence>
<feature type="domain" description="Fungal lipase-type" evidence="2">
    <location>
        <begin position="127"/>
        <end position="278"/>
    </location>
</feature>
<dbReference type="PANTHER" id="PTHR45856:SF24">
    <property type="entry name" value="FUNGAL LIPASE-LIKE DOMAIN-CONTAINING PROTEIN"/>
    <property type="match status" value="1"/>
</dbReference>
<keyword evidence="4" id="KW-1185">Reference proteome</keyword>
<dbReference type="AlphaFoldDB" id="A0AAW1RDL5"/>
<organism evidence="3 4">
    <name type="scientific">Apatococcus lobatus</name>
    <dbReference type="NCBI Taxonomy" id="904363"/>
    <lineage>
        <taxon>Eukaryota</taxon>
        <taxon>Viridiplantae</taxon>
        <taxon>Chlorophyta</taxon>
        <taxon>core chlorophytes</taxon>
        <taxon>Trebouxiophyceae</taxon>
        <taxon>Chlorellales</taxon>
        <taxon>Chlorellaceae</taxon>
        <taxon>Apatococcus</taxon>
    </lineage>
</organism>
<dbReference type="EMBL" id="JALJOS010000013">
    <property type="protein sequence ID" value="KAK9831651.1"/>
    <property type="molecule type" value="Genomic_DNA"/>
</dbReference>